<comment type="similarity">
    <text evidence="7">Belongs to the TRAP transporter large permease family.</text>
</comment>
<comment type="function">
    <text evidence="7">Part of the tripartite ATP-independent periplasmic (TRAP) transport system.</text>
</comment>
<name>A0A1H7XYR8_9RHOB</name>
<feature type="transmembrane region" description="Helical" evidence="7">
    <location>
        <begin position="365"/>
        <end position="391"/>
    </location>
</feature>
<dbReference type="STRING" id="1287727.SAMN05443999_1255"/>
<feature type="transmembrane region" description="Helical" evidence="7">
    <location>
        <begin position="325"/>
        <end position="353"/>
    </location>
</feature>
<evidence type="ECO:0000256" key="4">
    <source>
        <dbReference type="ARBA" id="ARBA00022692"/>
    </source>
</evidence>
<dbReference type="GO" id="GO:0005886">
    <property type="term" value="C:plasma membrane"/>
    <property type="evidence" value="ECO:0007669"/>
    <property type="project" value="UniProtKB-SubCell"/>
</dbReference>
<sequence>MELALWMFPALFVAIFIGVPVAFALLGVSLVFGFIRFGDAAVHQFIAEVQDLASNYVLAAVPLFILMGTLLESTGIAKQLFKAVHMWTRRLPGSLAVSTILLGTVFAAASGVVGATETVIGLLAIPVMLSHNYSKSLISGTVCGGGSLGTAIPPSVVVIVLAPSADVSVGSLFAAILFPGLMMAGLFILYIIVHATLDPRVAPRSLPDEDDDGMSLLGKLRFTLVAFLPPVLLIFSVLGTILLGWATPTEAAACGALGTLLLTATMGQFKLAVFWNAIKRSLLISVMILTILLGGHIFSGIFAASGGVSATREILDAANLSPWSIILLILLIGFIGGFILDLVSVVLIVIPLAIPIVNALGFDTIWFLVLFLIVLQTGYLTPPMAPSIFYLRSISPPEMLLKHMYRGVIPFIGMQLVTLVLVMAFPELALWLPEYIRGP</sequence>
<keyword evidence="10" id="KW-1185">Reference proteome</keyword>
<evidence type="ECO:0000259" key="8">
    <source>
        <dbReference type="Pfam" id="PF06808"/>
    </source>
</evidence>
<dbReference type="Pfam" id="PF06808">
    <property type="entry name" value="DctM"/>
    <property type="match status" value="1"/>
</dbReference>
<dbReference type="EMBL" id="FOAG01000025">
    <property type="protein sequence ID" value="SEM38099.1"/>
    <property type="molecule type" value="Genomic_DNA"/>
</dbReference>
<keyword evidence="3 7" id="KW-0997">Cell inner membrane</keyword>
<evidence type="ECO:0000256" key="3">
    <source>
        <dbReference type="ARBA" id="ARBA00022519"/>
    </source>
</evidence>
<reference evidence="9 10" key="1">
    <citation type="submission" date="2016-10" db="EMBL/GenBank/DDBJ databases">
        <authorList>
            <person name="de Groot N.N."/>
        </authorList>
    </citation>
    <scope>NUCLEOTIDE SEQUENCE [LARGE SCALE GENOMIC DNA]</scope>
    <source>
        <strain evidence="9 10">DSM 100674</strain>
    </source>
</reference>
<dbReference type="Proteomes" id="UP000199582">
    <property type="component" value="Unassembled WGS sequence"/>
</dbReference>
<gene>
    <name evidence="9" type="ORF">SAMN05443999_1255</name>
</gene>
<dbReference type="RefSeq" id="WP_245770755.1">
    <property type="nucleotide sequence ID" value="NZ_FOAG01000025.1"/>
</dbReference>
<keyword evidence="6 7" id="KW-0472">Membrane</keyword>
<feature type="transmembrane region" description="Helical" evidence="7">
    <location>
        <begin position="137"/>
        <end position="160"/>
    </location>
</feature>
<feature type="transmembrane region" description="Helical" evidence="7">
    <location>
        <begin position="172"/>
        <end position="193"/>
    </location>
</feature>
<evidence type="ECO:0000313" key="9">
    <source>
        <dbReference type="EMBL" id="SEM38099.1"/>
    </source>
</evidence>
<keyword evidence="7" id="KW-0813">Transport</keyword>
<feature type="transmembrane region" description="Helical" evidence="7">
    <location>
        <begin position="56"/>
        <end position="77"/>
    </location>
</feature>
<keyword evidence="2" id="KW-1003">Cell membrane</keyword>
<evidence type="ECO:0000256" key="6">
    <source>
        <dbReference type="ARBA" id="ARBA00023136"/>
    </source>
</evidence>
<dbReference type="PANTHER" id="PTHR33362">
    <property type="entry name" value="SIALIC ACID TRAP TRANSPORTER PERMEASE PROTEIN SIAT-RELATED"/>
    <property type="match status" value="1"/>
</dbReference>
<feature type="transmembrane region" description="Helical" evidence="7">
    <location>
        <begin position="224"/>
        <end position="246"/>
    </location>
</feature>
<dbReference type="PANTHER" id="PTHR33362:SF7">
    <property type="entry name" value="SLL1103 PROTEIN"/>
    <property type="match status" value="1"/>
</dbReference>
<evidence type="ECO:0000313" key="10">
    <source>
        <dbReference type="Proteomes" id="UP000199582"/>
    </source>
</evidence>
<evidence type="ECO:0000256" key="7">
    <source>
        <dbReference type="RuleBase" id="RU369079"/>
    </source>
</evidence>
<protein>
    <recommendedName>
        <fullName evidence="7">TRAP transporter large permease protein</fullName>
    </recommendedName>
</protein>
<dbReference type="InterPro" id="IPR004681">
    <property type="entry name" value="TRAP_DctM"/>
</dbReference>
<evidence type="ECO:0000256" key="2">
    <source>
        <dbReference type="ARBA" id="ARBA00022475"/>
    </source>
</evidence>
<dbReference type="GO" id="GO:0022857">
    <property type="term" value="F:transmembrane transporter activity"/>
    <property type="evidence" value="ECO:0007669"/>
    <property type="project" value="UniProtKB-UniRule"/>
</dbReference>
<feature type="transmembrane region" description="Helical" evidence="7">
    <location>
        <begin position="6"/>
        <end position="35"/>
    </location>
</feature>
<evidence type="ECO:0000256" key="1">
    <source>
        <dbReference type="ARBA" id="ARBA00004429"/>
    </source>
</evidence>
<comment type="subunit">
    <text evidence="7">The complex comprises the extracytoplasmic solute receptor protein and the two transmembrane proteins.</text>
</comment>
<feature type="domain" description="TRAP C4-dicarboxylate transport system permease DctM subunit" evidence="8">
    <location>
        <begin position="10"/>
        <end position="428"/>
    </location>
</feature>
<feature type="transmembrane region" description="Helical" evidence="7">
    <location>
        <begin position="411"/>
        <end position="432"/>
    </location>
</feature>
<dbReference type="AlphaFoldDB" id="A0A1H7XYR8"/>
<feature type="transmembrane region" description="Helical" evidence="7">
    <location>
        <begin position="282"/>
        <end position="305"/>
    </location>
</feature>
<dbReference type="InterPro" id="IPR010656">
    <property type="entry name" value="DctM"/>
</dbReference>
<feature type="transmembrane region" description="Helical" evidence="7">
    <location>
        <begin position="252"/>
        <end position="275"/>
    </location>
</feature>
<proteinExistence type="inferred from homology"/>
<keyword evidence="5 7" id="KW-1133">Transmembrane helix</keyword>
<comment type="subcellular location">
    <subcellularLocation>
        <location evidence="1 7">Cell inner membrane</location>
        <topology evidence="1 7">Multi-pass membrane protein</topology>
    </subcellularLocation>
</comment>
<evidence type="ECO:0000256" key="5">
    <source>
        <dbReference type="ARBA" id="ARBA00022989"/>
    </source>
</evidence>
<dbReference type="NCBIfam" id="TIGR00786">
    <property type="entry name" value="dctM"/>
    <property type="match status" value="1"/>
</dbReference>
<keyword evidence="4 7" id="KW-0812">Transmembrane</keyword>
<accession>A0A1H7XYR8</accession>
<feature type="transmembrane region" description="Helical" evidence="7">
    <location>
        <begin position="97"/>
        <end position="125"/>
    </location>
</feature>
<organism evidence="9 10">
    <name type="scientific">Roseovarius azorensis</name>
    <dbReference type="NCBI Taxonomy" id="1287727"/>
    <lineage>
        <taxon>Bacteria</taxon>
        <taxon>Pseudomonadati</taxon>
        <taxon>Pseudomonadota</taxon>
        <taxon>Alphaproteobacteria</taxon>
        <taxon>Rhodobacterales</taxon>
        <taxon>Roseobacteraceae</taxon>
        <taxon>Roseovarius</taxon>
    </lineage>
</organism>